<evidence type="ECO:0000313" key="1">
    <source>
        <dbReference type="EMBL" id="ANH76551.1"/>
    </source>
</evidence>
<evidence type="ECO:0000313" key="2">
    <source>
        <dbReference type="Proteomes" id="UP000077927"/>
    </source>
</evidence>
<reference evidence="1 2" key="1">
    <citation type="submission" date="2015-09" db="EMBL/GenBank/DDBJ databases">
        <authorList>
            <person name="Xu Y."/>
            <person name="Nagy A."/>
            <person name="Liu N.T."/>
            <person name="Nou X."/>
        </authorList>
    </citation>
    <scope>NUCLEOTIDE SEQUENCE [LARGE SCALE GENOMIC DNA]</scope>
    <source>
        <strain evidence="1 2">FC1138</strain>
    </source>
</reference>
<dbReference type="EMBL" id="CP012606">
    <property type="protein sequence ID" value="ANH76551.1"/>
    <property type="molecule type" value="Genomic_DNA"/>
</dbReference>
<proteinExistence type="predicted"/>
<accession>A0AAC9BM44</accession>
<gene>
    <name evidence="1" type="ORF">ACS15_5293</name>
</gene>
<dbReference type="Proteomes" id="UP000077927">
    <property type="component" value="Chromosome 2"/>
</dbReference>
<dbReference type="KEGG" id="rin:ACS15_5293"/>
<sequence length="49" mass="5334">MDSVFPDTAEGIPGTLARGVTLLWANTVLFPVTHSRQQAGAWARQPGRR</sequence>
<dbReference type="AlphaFoldDB" id="A0AAC9BM44"/>
<protein>
    <submittedName>
        <fullName evidence="1">Uncharacterized protein</fullName>
    </submittedName>
</protein>
<name>A0AAC9BM44_9RALS</name>
<organism evidence="1 2">
    <name type="scientific">Ralstonia insidiosa</name>
    <dbReference type="NCBI Taxonomy" id="190721"/>
    <lineage>
        <taxon>Bacteria</taxon>
        <taxon>Pseudomonadati</taxon>
        <taxon>Pseudomonadota</taxon>
        <taxon>Betaproteobacteria</taxon>
        <taxon>Burkholderiales</taxon>
        <taxon>Burkholderiaceae</taxon>
        <taxon>Ralstonia</taxon>
    </lineage>
</organism>